<dbReference type="PROSITE" id="PS51257">
    <property type="entry name" value="PROKAR_LIPOPROTEIN"/>
    <property type="match status" value="1"/>
</dbReference>
<feature type="signal peptide" evidence="1">
    <location>
        <begin position="1"/>
        <end position="25"/>
    </location>
</feature>
<feature type="chain" id="PRO_5039655213" evidence="1">
    <location>
        <begin position="26"/>
        <end position="41"/>
    </location>
</feature>
<accession>A0A9D1DSJ6</accession>
<feature type="non-terminal residue" evidence="2">
    <location>
        <position position="41"/>
    </location>
</feature>
<proteinExistence type="predicted"/>
<name>A0A9D1DSJ6_9FIRM</name>
<evidence type="ECO:0000256" key="1">
    <source>
        <dbReference type="SAM" id="SignalP"/>
    </source>
</evidence>
<evidence type="ECO:0000313" key="3">
    <source>
        <dbReference type="Proteomes" id="UP000886785"/>
    </source>
</evidence>
<dbReference type="AlphaFoldDB" id="A0A9D1DSJ6"/>
<gene>
    <name evidence="2" type="ORF">IAA54_10480</name>
</gene>
<protein>
    <submittedName>
        <fullName evidence="2">Amino acid ABC transporter substrate-binding protein</fullName>
    </submittedName>
</protein>
<dbReference type="EMBL" id="DVHF01000132">
    <property type="protein sequence ID" value="HIR58084.1"/>
    <property type="molecule type" value="Genomic_DNA"/>
</dbReference>
<evidence type="ECO:0000313" key="2">
    <source>
        <dbReference type="EMBL" id="HIR58084.1"/>
    </source>
</evidence>
<reference evidence="2" key="2">
    <citation type="journal article" date="2021" name="PeerJ">
        <title>Extensive microbial diversity within the chicken gut microbiome revealed by metagenomics and culture.</title>
        <authorList>
            <person name="Gilroy R."/>
            <person name="Ravi A."/>
            <person name="Getino M."/>
            <person name="Pursley I."/>
            <person name="Horton D.L."/>
            <person name="Alikhan N.F."/>
            <person name="Baker D."/>
            <person name="Gharbi K."/>
            <person name="Hall N."/>
            <person name="Watson M."/>
            <person name="Adriaenssens E.M."/>
            <person name="Foster-Nyarko E."/>
            <person name="Jarju S."/>
            <person name="Secka A."/>
            <person name="Antonio M."/>
            <person name="Oren A."/>
            <person name="Chaudhuri R.R."/>
            <person name="La Ragione R."/>
            <person name="Hildebrand F."/>
            <person name="Pallen M.J."/>
        </authorList>
    </citation>
    <scope>NUCLEOTIDE SEQUENCE</scope>
    <source>
        <strain evidence="2">ChiSjej1B19-7085</strain>
    </source>
</reference>
<sequence>MKKKWTRLCALALGIVMTLTGCGSAPIVDVPSEDTATGSSS</sequence>
<dbReference type="Proteomes" id="UP000886785">
    <property type="component" value="Unassembled WGS sequence"/>
</dbReference>
<organism evidence="2 3">
    <name type="scientific">Candidatus Gallacutalibacter pullicola</name>
    <dbReference type="NCBI Taxonomy" id="2840830"/>
    <lineage>
        <taxon>Bacteria</taxon>
        <taxon>Bacillati</taxon>
        <taxon>Bacillota</taxon>
        <taxon>Clostridia</taxon>
        <taxon>Eubacteriales</taxon>
        <taxon>Candidatus Gallacutalibacter</taxon>
    </lineage>
</organism>
<comment type="caution">
    <text evidence="2">The sequence shown here is derived from an EMBL/GenBank/DDBJ whole genome shotgun (WGS) entry which is preliminary data.</text>
</comment>
<keyword evidence="1" id="KW-0732">Signal</keyword>
<reference evidence="2" key="1">
    <citation type="submission" date="2020-10" db="EMBL/GenBank/DDBJ databases">
        <authorList>
            <person name="Gilroy R."/>
        </authorList>
    </citation>
    <scope>NUCLEOTIDE SEQUENCE</scope>
    <source>
        <strain evidence="2">ChiSjej1B19-7085</strain>
    </source>
</reference>